<dbReference type="InterPro" id="IPR015168">
    <property type="entry name" value="SsuA/THI5"/>
</dbReference>
<comment type="subcellular location">
    <subcellularLocation>
        <location evidence="1">Periplasm</location>
    </subcellularLocation>
</comment>
<dbReference type="PROSITE" id="PS51257">
    <property type="entry name" value="PROKAR_LIPOPROTEIN"/>
    <property type="match status" value="1"/>
</dbReference>
<evidence type="ECO:0000313" key="8">
    <source>
        <dbReference type="Proteomes" id="UP001310386"/>
    </source>
</evidence>
<evidence type="ECO:0000256" key="2">
    <source>
        <dbReference type="ARBA" id="ARBA00010742"/>
    </source>
</evidence>
<accession>A0ABU5ZJA3</accession>
<evidence type="ECO:0000256" key="1">
    <source>
        <dbReference type="ARBA" id="ARBA00004418"/>
    </source>
</evidence>
<sequence>MKKIVGWVLILLLSSSIALAGCSSGSNDSKQTGGTESSSAPVQGEKIVLGFNPWPGYYPWFIAQEKGIFKKYGLNVEIKVFPVLSDELNAISGGNLDIAGATINDLVVPLSKGVKLKVVGVYDISNGGDAFVVKNGINSFQDLKGKNVATELGTVDHLLMLVGMKKAGLKESDVKFTNMSINDAGPALIAGNLDGASLYEPFVSQAIAGDKAKVLFSSKNVPGLITDVITVKEELAQKRPEDVKKLLMAWYDALDYWKQHPDESMEIMAKAAETPVDKYKGVYDGIKIFNLDESIQAFEKKDDYSSLTYTGMETYAFLKKLGMMDSEPKLDQALDVHFLQEIKSERK</sequence>
<keyword evidence="8" id="KW-1185">Reference proteome</keyword>
<evidence type="ECO:0000259" key="6">
    <source>
        <dbReference type="Pfam" id="PF09084"/>
    </source>
</evidence>
<dbReference type="Pfam" id="PF09084">
    <property type="entry name" value="NMT1"/>
    <property type="match status" value="1"/>
</dbReference>
<keyword evidence="4 5" id="KW-0732">Signal</keyword>
<proteinExistence type="inferred from homology"/>
<keyword evidence="3" id="KW-0813">Transport</keyword>
<dbReference type="EMBL" id="JAYJLD010000019">
    <property type="protein sequence ID" value="MEB3102560.1"/>
    <property type="molecule type" value="Genomic_DNA"/>
</dbReference>
<gene>
    <name evidence="7" type="ORF">VF724_12895</name>
</gene>
<dbReference type="Gene3D" id="3.40.190.10">
    <property type="entry name" value="Periplasmic binding protein-like II"/>
    <property type="match status" value="2"/>
</dbReference>
<evidence type="ECO:0000256" key="3">
    <source>
        <dbReference type="ARBA" id="ARBA00022448"/>
    </source>
</evidence>
<dbReference type="CDD" id="cd13563">
    <property type="entry name" value="PBP2_SsuA_like_6"/>
    <property type="match status" value="1"/>
</dbReference>
<name>A0ABU5ZJA3_9BACL</name>
<evidence type="ECO:0000256" key="4">
    <source>
        <dbReference type="ARBA" id="ARBA00022729"/>
    </source>
</evidence>
<feature type="signal peptide" evidence="5">
    <location>
        <begin position="1"/>
        <end position="20"/>
    </location>
</feature>
<evidence type="ECO:0000256" key="5">
    <source>
        <dbReference type="SAM" id="SignalP"/>
    </source>
</evidence>
<comment type="similarity">
    <text evidence="2">Belongs to the bacterial solute-binding protein SsuA/TauA family.</text>
</comment>
<feature type="domain" description="SsuA/THI5-like" evidence="6">
    <location>
        <begin position="55"/>
        <end position="263"/>
    </location>
</feature>
<dbReference type="RefSeq" id="WP_371754684.1">
    <property type="nucleotide sequence ID" value="NZ_JAYJLD010000019.1"/>
</dbReference>
<dbReference type="NCBIfam" id="TIGR01728">
    <property type="entry name" value="SsuA_fam"/>
    <property type="match status" value="1"/>
</dbReference>
<dbReference type="Proteomes" id="UP001310386">
    <property type="component" value="Unassembled WGS sequence"/>
</dbReference>
<protein>
    <submittedName>
        <fullName evidence="7">ABC transporter substrate-binding protein</fullName>
    </submittedName>
</protein>
<organism evidence="7 8">
    <name type="scientific">Ferviditalea candida</name>
    <dbReference type="NCBI Taxonomy" id="3108399"/>
    <lineage>
        <taxon>Bacteria</taxon>
        <taxon>Bacillati</taxon>
        <taxon>Bacillota</taxon>
        <taxon>Bacilli</taxon>
        <taxon>Bacillales</taxon>
        <taxon>Paenibacillaceae</taxon>
        <taxon>Ferviditalea</taxon>
    </lineage>
</organism>
<dbReference type="PANTHER" id="PTHR30024">
    <property type="entry name" value="ALIPHATIC SULFONATES-BINDING PROTEIN-RELATED"/>
    <property type="match status" value="1"/>
</dbReference>
<evidence type="ECO:0000313" key="7">
    <source>
        <dbReference type="EMBL" id="MEB3102560.1"/>
    </source>
</evidence>
<dbReference type="SUPFAM" id="SSF53850">
    <property type="entry name" value="Periplasmic binding protein-like II"/>
    <property type="match status" value="1"/>
</dbReference>
<reference evidence="7" key="1">
    <citation type="submission" date="2023-12" db="EMBL/GenBank/DDBJ databases">
        <title>Fervidustalea candida gen. nov., sp. nov., a novel member of the family Paenibacillaceae isolated from a geothermal area.</title>
        <authorList>
            <person name="Li W.-J."/>
            <person name="Jiao J.-Y."/>
            <person name="Chen Y."/>
        </authorList>
    </citation>
    <scope>NUCLEOTIDE SEQUENCE</scope>
    <source>
        <strain evidence="7">SYSU GA230002</strain>
    </source>
</reference>
<dbReference type="InterPro" id="IPR010067">
    <property type="entry name" value="ABC_SsuA_sub-bd"/>
</dbReference>
<comment type="caution">
    <text evidence="7">The sequence shown here is derived from an EMBL/GenBank/DDBJ whole genome shotgun (WGS) entry which is preliminary data.</text>
</comment>
<dbReference type="PANTHER" id="PTHR30024:SF47">
    <property type="entry name" value="TAURINE-BINDING PERIPLASMIC PROTEIN"/>
    <property type="match status" value="1"/>
</dbReference>
<feature type="chain" id="PRO_5047495451" evidence="5">
    <location>
        <begin position="21"/>
        <end position="347"/>
    </location>
</feature>